<accession>A0ABP8URB6</accession>
<dbReference type="EC" id="2.7.11.1" evidence="1"/>
<evidence type="ECO:0000259" key="10">
    <source>
        <dbReference type="PROSITE" id="PS50011"/>
    </source>
</evidence>
<dbReference type="InterPro" id="IPR008271">
    <property type="entry name" value="Ser/Thr_kinase_AS"/>
</dbReference>
<evidence type="ECO:0000256" key="3">
    <source>
        <dbReference type="ARBA" id="ARBA00022679"/>
    </source>
</evidence>
<evidence type="ECO:0000256" key="5">
    <source>
        <dbReference type="ARBA" id="ARBA00022777"/>
    </source>
</evidence>
<evidence type="ECO:0000256" key="1">
    <source>
        <dbReference type="ARBA" id="ARBA00012513"/>
    </source>
</evidence>
<dbReference type="PROSITE" id="PS00108">
    <property type="entry name" value="PROTEIN_KINASE_ST"/>
    <property type="match status" value="1"/>
</dbReference>
<keyword evidence="12" id="KW-1185">Reference proteome</keyword>
<dbReference type="PROSITE" id="PS00107">
    <property type="entry name" value="PROTEIN_KINASE_ATP"/>
    <property type="match status" value="1"/>
</dbReference>
<dbReference type="InterPro" id="IPR000719">
    <property type="entry name" value="Prot_kinase_dom"/>
</dbReference>
<name>A0ABP8URB6_9ACTN</name>
<feature type="binding site" evidence="7">
    <location>
        <position position="37"/>
    </location>
    <ligand>
        <name>ATP</name>
        <dbReference type="ChEBI" id="CHEBI:30616"/>
    </ligand>
</feature>
<dbReference type="Pfam" id="PF00069">
    <property type="entry name" value="Pkinase"/>
    <property type="match status" value="1"/>
</dbReference>
<keyword evidence="5" id="KW-0418">Kinase</keyword>
<reference evidence="12" key="1">
    <citation type="journal article" date="2019" name="Int. J. Syst. Evol. Microbiol.">
        <title>The Global Catalogue of Microorganisms (GCM) 10K type strain sequencing project: providing services to taxonomists for standard genome sequencing and annotation.</title>
        <authorList>
            <consortium name="The Broad Institute Genomics Platform"/>
            <consortium name="The Broad Institute Genome Sequencing Center for Infectious Disease"/>
            <person name="Wu L."/>
            <person name="Ma J."/>
        </authorList>
    </citation>
    <scope>NUCLEOTIDE SEQUENCE [LARGE SCALE GENOMIC DNA]</scope>
    <source>
        <strain evidence="12">JCM 17939</strain>
    </source>
</reference>
<keyword evidence="4 7" id="KW-0547">Nucleotide-binding</keyword>
<dbReference type="RefSeq" id="WP_345438186.1">
    <property type="nucleotide sequence ID" value="NZ_BAABHK010000015.1"/>
</dbReference>
<evidence type="ECO:0000256" key="4">
    <source>
        <dbReference type="ARBA" id="ARBA00022741"/>
    </source>
</evidence>
<dbReference type="Gene3D" id="1.10.510.10">
    <property type="entry name" value="Transferase(Phosphotransferase) domain 1"/>
    <property type="match status" value="1"/>
</dbReference>
<feature type="compositionally biased region" description="Pro residues" evidence="8">
    <location>
        <begin position="365"/>
        <end position="380"/>
    </location>
</feature>
<comment type="caution">
    <text evidence="11">The sequence shown here is derived from an EMBL/GenBank/DDBJ whole genome shotgun (WGS) entry which is preliminary data.</text>
</comment>
<keyword evidence="3" id="KW-0808">Transferase</keyword>
<keyword evidence="9" id="KW-1133">Transmembrane helix</keyword>
<dbReference type="SMART" id="SM00220">
    <property type="entry name" value="S_TKc"/>
    <property type="match status" value="1"/>
</dbReference>
<evidence type="ECO:0000256" key="7">
    <source>
        <dbReference type="PROSITE-ProRule" id="PRU10141"/>
    </source>
</evidence>
<keyword evidence="6 7" id="KW-0067">ATP-binding</keyword>
<dbReference type="InterPro" id="IPR036116">
    <property type="entry name" value="FN3_sf"/>
</dbReference>
<feature type="compositionally biased region" description="Low complexity" evidence="8">
    <location>
        <begin position="327"/>
        <end position="345"/>
    </location>
</feature>
<dbReference type="PANTHER" id="PTHR43289">
    <property type="entry name" value="MITOGEN-ACTIVATED PROTEIN KINASE KINASE KINASE 20-RELATED"/>
    <property type="match status" value="1"/>
</dbReference>
<proteinExistence type="predicted"/>
<dbReference type="SUPFAM" id="SSF56112">
    <property type="entry name" value="Protein kinase-like (PK-like)"/>
    <property type="match status" value="1"/>
</dbReference>
<keyword evidence="9" id="KW-0812">Transmembrane</keyword>
<dbReference type="SUPFAM" id="SSF49265">
    <property type="entry name" value="Fibronectin type III"/>
    <property type="match status" value="1"/>
</dbReference>
<feature type="transmembrane region" description="Helical" evidence="9">
    <location>
        <begin position="412"/>
        <end position="435"/>
    </location>
</feature>
<dbReference type="CDD" id="cd14014">
    <property type="entry name" value="STKc_PknB_like"/>
    <property type="match status" value="1"/>
</dbReference>
<evidence type="ECO:0000256" key="6">
    <source>
        <dbReference type="ARBA" id="ARBA00022840"/>
    </source>
</evidence>
<dbReference type="PROSITE" id="PS50011">
    <property type="entry name" value="PROTEIN_KINASE_DOM"/>
    <property type="match status" value="1"/>
</dbReference>
<dbReference type="PRINTS" id="PR01217">
    <property type="entry name" value="PRICHEXTENSN"/>
</dbReference>
<dbReference type="InterPro" id="IPR017441">
    <property type="entry name" value="Protein_kinase_ATP_BS"/>
</dbReference>
<evidence type="ECO:0000256" key="2">
    <source>
        <dbReference type="ARBA" id="ARBA00022527"/>
    </source>
</evidence>
<dbReference type="PANTHER" id="PTHR43289:SF6">
    <property type="entry name" value="SERINE_THREONINE-PROTEIN KINASE NEKL-3"/>
    <property type="match status" value="1"/>
</dbReference>
<dbReference type="EMBL" id="BAABHK010000015">
    <property type="protein sequence ID" value="GAA4635213.1"/>
    <property type="molecule type" value="Genomic_DNA"/>
</dbReference>
<organism evidence="11 12">
    <name type="scientific">Actinoallomurus vinaceus</name>
    <dbReference type="NCBI Taxonomy" id="1080074"/>
    <lineage>
        <taxon>Bacteria</taxon>
        <taxon>Bacillati</taxon>
        <taxon>Actinomycetota</taxon>
        <taxon>Actinomycetes</taxon>
        <taxon>Streptosporangiales</taxon>
        <taxon>Thermomonosporaceae</taxon>
        <taxon>Actinoallomurus</taxon>
    </lineage>
</organism>
<evidence type="ECO:0000313" key="11">
    <source>
        <dbReference type="EMBL" id="GAA4635213.1"/>
    </source>
</evidence>
<feature type="compositionally biased region" description="Low complexity" evidence="8">
    <location>
        <begin position="448"/>
        <end position="465"/>
    </location>
</feature>
<dbReference type="Proteomes" id="UP001501442">
    <property type="component" value="Unassembled WGS sequence"/>
</dbReference>
<dbReference type="InterPro" id="IPR011009">
    <property type="entry name" value="Kinase-like_dom_sf"/>
</dbReference>
<evidence type="ECO:0000256" key="9">
    <source>
        <dbReference type="SAM" id="Phobius"/>
    </source>
</evidence>
<keyword evidence="2" id="KW-0723">Serine/threonine-protein kinase</keyword>
<feature type="compositionally biased region" description="Pro residues" evidence="8">
    <location>
        <begin position="346"/>
        <end position="356"/>
    </location>
</feature>
<keyword evidence="9" id="KW-0472">Membrane</keyword>
<dbReference type="Gene3D" id="3.30.200.20">
    <property type="entry name" value="Phosphorylase Kinase, domain 1"/>
    <property type="match status" value="1"/>
</dbReference>
<gene>
    <name evidence="11" type="ORF">GCM10023196_079800</name>
</gene>
<evidence type="ECO:0000256" key="8">
    <source>
        <dbReference type="SAM" id="MobiDB-lite"/>
    </source>
</evidence>
<feature type="region of interest" description="Disordered" evidence="8">
    <location>
        <begin position="440"/>
        <end position="466"/>
    </location>
</feature>
<protein>
    <recommendedName>
        <fullName evidence="1">non-specific serine/threonine protein kinase</fullName>
        <ecNumber evidence="1">2.7.11.1</ecNumber>
    </recommendedName>
</protein>
<feature type="domain" description="Protein kinase" evidence="10">
    <location>
        <begin position="8"/>
        <end position="271"/>
    </location>
</feature>
<sequence>MIDQVPGYRILERVGEGGFSVVYRAQQERLDRVVALKVLSVDAVDADTMRRFERECQITGRLTGHPNVVTVLDTGMTSGGRPFIAMDYFERGSLRDRLSREGPLPLPDVLRAGVKIAGALAATHEAGVLHRDVKPQNILVSKYGEPALADFGIARLTGSSEATHTTAFTPHHAAPEVVNGEQPDETADVYSLASTMYQLLAGSPAFKAGSPAGIGALMMRILNDPPPPISRTDVPYQVYDVIAKAMAKTPPQRYTNAVAFATRLQQLQAELGLPVTELAGSDSVTGPPPAPTAYIPETDHSGLTGPGFELLAQQYGPPHLPAVHPDAAAPGTPAPAAGSGTSAAAPPSPPAAPPSRAPSSGPARGPAPRPSAASPAPPPQFREATPRTLPKTAEQPDLFPPRTEDRKSRQGAVVAGVLAAVVLGAGVGIGGFLVLGNTGGEKKKHDTPSSASNSTPPPTAGSSAPVPVPAQVMRAAKPRDLRAFDRGQIVVLRWKLAKGNDYPIWVQQSDGSPVKTPPQALAPHSTTVTLSGLDARKGYCFTVGALVALGQSDGQAATMAWSAPKCIRNATAQ</sequence>
<feature type="region of interest" description="Disordered" evidence="8">
    <location>
        <begin position="278"/>
        <end position="408"/>
    </location>
</feature>
<evidence type="ECO:0000313" key="12">
    <source>
        <dbReference type="Proteomes" id="UP001501442"/>
    </source>
</evidence>